<reference evidence="5" key="1">
    <citation type="journal article" date="2021" name="PeerJ">
        <title>Extensive microbial diversity within the chicken gut microbiome revealed by metagenomics and culture.</title>
        <authorList>
            <person name="Gilroy R."/>
            <person name="Ravi A."/>
            <person name="Getino M."/>
            <person name="Pursley I."/>
            <person name="Horton D.L."/>
            <person name="Alikhan N.F."/>
            <person name="Baker D."/>
            <person name="Gharbi K."/>
            <person name="Hall N."/>
            <person name="Watson M."/>
            <person name="Adriaenssens E.M."/>
            <person name="Foster-Nyarko E."/>
            <person name="Jarju S."/>
            <person name="Secka A."/>
            <person name="Antonio M."/>
            <person name="Oren A."/>
            <person name="Chaudhuri R.R."/>
            <person name="La Ragione R."/>
            <person name="Hildebrand F."/>
            <person name="Pallen M.J."/>
        </authorList>
    </citation>
    <scope>NUCLEOTIDE SEQUENCE</scope>
    <source>
        <strain evidence="5">Gambia16-554</strain>
    </source>
</reference>
<sequence length="492" mass="52073">MKNIVRLIPFLALMLSASVACEENTPVVKPAEGTTVVLASGQDASSEINAEFEGPWKVSAEYNWFTVSPASGEAGPAVLTVTATAANTEARERTAAFKTNDGVTETTYYVVQEGAPAIEADTLKYVAAEGDTVTVSFGTNLDVTAESDAEWLTVDDDILYGEPETLEDGRTVSKYRTASLTFVVEENEGGRRSAHITLAGGDDVKVTIRVEQVAAGEALPEPDPDPDPDPQPPVSGDVDFSKDFLRRSLVMKFTGTWCPNCPAMSTAIDYALEDDPEHIVAMSLYNEQGASNGFQFPDVNYFVSLFSVPSYPDGAINYYGKIGNAGGQINTATAIVLVAREAVSSLPSNTAIAGSASVSGGKVDVNLDIYSKDAGNYTLNVFLVENGIVAYQAGSGGGDNYEHNHVARQALTGTAGEKLSLGAESVHKFSKSFALPSSVIDEANLEIVAYLTYQGSFQTSVARVTDVNTGLIVDNVTAIPVNGTEVPVSYEE</sequence>
<dbReference type="AlphaFoldDB" id="A0A9D2GP22"/>
<reference evidence="5" key="2">
    <citation type="submission" date="2021-04" db="EMBL/GenBank/DDBJ databases">
        <authorList>
            <person name="Gilroy R."/>
        </authorList>
    </citation>
    <scope>NUCLEOTIDE SEQUENCE</scope>
    <source>
        <strain evidence="5">Gambia16-554</strain>
    </source>
</reference>
<organism evidence="5 6">
    <name type="scientific">Candidatus Coprenecus stercoravium</name>
    <dbReference type="NCBI Taxonomy" id="2840735"/>
    <lineage>
        <taxon>Bacteria</taxon>
        <taxon>Pseudomonadati</taxon>
        <taxon>Bacteroidota</taxon>
        <taxon>Bacteroidia</taxon>
        <taxon>Bacteroidales</taxon>
        <taxon>Rikenellaceae</taxon>
        <taxon>Rikenellaceae incertae sedis</taxon>
        <taxon>Candidatus Coprenecus</taxon>
    </lineage>
</organism>
<evidence type="ECO:0000259" key="3">
    <source>
        <dbReference type="Pfam" id="PF13004"/>
    </source>
</evidence>
<dbReference type="Pfam" id="PF13004">
    <property type="entry name" value="BACON"/>
    <property type="match status" value="1"/>
</dbReference>
<gene>
    <name evidence="5" type="ORF">IAC04_04095</name>
</gene>
<feature type="chain" id="PRO_5039088772" evidence="2">
    <location>
        <begin position="23"/>
        <end position="492"/>
    </location>
</feature>
<feature type="region of interest" description="Disordered" evidence="1">
    <location>
        <begin position="216"/>
        <end position="238"/>
    </location>
</feature>
<protein>
    <submittedName>
        <fullName evidence="5">Omp28-related outer membrane protein</fullName>
    </submittedName>
</protein>
<name>A0A9D2GP22_9BACT</name>
<evidence type="ECO:0000256" key="1">
    <source>
        <dbReference type="SAM" id="MobiDB-lite"/>
    </source>
</evidence>
<dbReference type="Proteomes" id="UP000824115">
    <property type="component" value="Unassembled WGS sequence"/>
</dbReference>
<evidence type="ECO:0000313" key="5">
    <source>
        <dbReference type="EMBL" id="HIZ85652.1"/>
    </source>
</evidence>
<feature type="domain" description="BACON" evidence="4">
    <location>
        <begin position="41"/>
        <end position="114"/>
    </location>
</feature>
<accession>A0A9D2GP22</accession>
<evidence type="ECO:0000259" key="4">
    <source>
        <dbReference type="Pfam" id="PF19190"/>
    </source>
</evidence>
<feature type="domain" description="BACON" evidence="3">
    <location>
        <begin position="144"/>
        <end position="207"/>
    </location>
</feature>
<evidence type="ECO:0000256" key="2">
    <source>
        <dbReference type="SAM" id="SignalP"/>
    </source>
</evidence>
<dbReference type="Pfam" id="PF19190">
    <property type="entry name" value="BACON_2"/>
    <property type="match status" value="1"/>
</dbReference>
<feature type="signal peptide" evidence="2">
    <location>
        <begin position="1"/>
        <end position="22"/>
    </location>
</feature>
<dbReference type="PROSITE" id="PS51257">
    <property type="entry name" value="PROKAR_LIPOPROTEIN"/>
    <property type="match status" value="1"/>
</dbReference>
<dbReference type="Gene3D" id="2.60.40.10">
    <property type="entry name" value="Immunoglobulins"/>
    <property type="match status" value="3"/>
</dbReference>
<dbReference type="InterPro" id="IPR024361">
    <property type="entry name" value="BACON"/>
</dbReference>
<comment type="caution">
    <text evidence="5">The sequence shown here is derived from an EMBL/GenBank/DDBJ whole genome shotgun (WGS) entry which is preliminary data.</text>
</comment>
<dbReference type="Pfam" id="PF11551">
    <property type="entry name" value="Omp28"/>
    <property type="match status" value="1"/>
</dbReference>
<dbReference type="CDD" id="cd14948">
    <property type="entry name" value="BACON"/>
    <property type="match status" value="1"/>
</dbReference>
<proteinExistence type="predicted"/>
<dbReference type="InterPro" id="IPR021615">
    <property type="entry name" value="Omp28"/>
</dbReference>
<keyword evidence="2" id="KW-0732">Signal</keyword>
<dbReference type="InterPro" id="IPR013783">
    <property type="entry name" value="Ig-like_fold"/>
</dbReference>
<evidence type="ECO:0000313" key="6">
    <source>
        <dbReference type="Proteomes" id="UP000824115"/>
    </source>
</evidence>
<dbReference type="EMBL" id="DXAW01000079">
    <property type="protein sequence ID" value="HIZ85652.1"/>
    <property type="molecule type" value="Genomic_DNA"/>
</dbReference>